<sequence length="690" mass="76987">MADQGLDDDEWDADFLDELVKAEETALSTQPSRHHPPQSQTPLPPPPRRLPPPLELSYSPPRELSQRTPQTFHTRTGIPDFHDSFALSVTDIAKERELGALQKELNRVSKQLSHLEQECSELRKEKEKNLEQLKVLNSRIEAKDAQANLRKSMEMDDLVCNSLDPGIPEARQIVKPYNKQPDSGTKSCVTGRDKTTEASTSVVQETFSHSEKLFGVWNSNDQKQGRVLVAKLYKNCEMDFHLLFGYLNSPINGSSMASSDQQGPLQTIEYEKVLHLYSVFTKISNDILRSEDLLEALVDLCNLKNVFIVHWSLRVLHKVLSDSSSMEKEFGERENVIVEESISRNAESDTTRCGAEEECLSVANIAEMLKQGQIPSALNLSNTKTSGFSGLANHSCVASVSGVYQVSLLERMCTIATKSNDELVRREALSVMNLILMRHNAYLERDKFAGELVFHTLSQLLKKEAGFSVQDQAVHALYLLCNCPKVLAMISSCLKENGDLTYSKGISGNNFPSFEVLNEILIGLAHCVACCGSATAEEMKLRRNAISFLAFLGSSGKSGFEILLNHRLPKGSNFLVIIMQSILSDLDVQESKSARRSNIVLEQSLVIREALILLNRLVSHPQYSVSVLNALTATRDAASMAVEVANRLTQKGKLLWQDDNTTKLTRESEILDLARVFKRRVFIFLGDNVS</sequence>
<dbReference type="InterPro" id="IPR044952">
    <property type="entry name" value="SUV2"/>
</dbReference>
<dbReference type="InterPro" id="IPR011989">
    <property type="entry name" value="ARM-like"/>
</dbReference>
<dbReference type="PANTHER" id="PTHR35761">
    <property type="entry name" value="ATR INTERACTING PROTEIN"/>
    <property type="match status" value="1"/>
</dbReference>
<dbReference type="AlphaFoldDB" id="A0ABD1FK49"/>
<gene>
    <name evidence="3" type="ORF">AAHA92_32260</name>
</gene>
<proteinExistence type="predicted"/>
<evidence type="ECO:0000313" key="3">
    <source>
        <dbReference type="EMBL" id="KAL1532228.1"/>
    </source>
</evidence>
<name>A0ABD1FK49_SALDI</name>
<evidence type="ECO:0000256" key="2">
    <source>
        <dbReference type="SAM" id="MobiDB-lite"/>
    </source>
</evidence>
<evidence type="ECO:0000256" key="1">
    <source>
        <dbReference type="SAM" id="Coils"/>
    </source>
</evidence>
<dbReference type="Proteomes" id="UP001567538">
    <property type="component" value="Unassembled WGS sequence"/>
</dbReference>
<dbReference type="PANTHER" id="PTHR35761:SF1">
    <property type="entry name" value="PROTEIN SENSITIVE TO UV 2"/>
    <property type="match status" value="1"/>
</dbReference>
<dbReference type="EMBL" id="JBEAFC010000014">
    <property type="protein sequence ID" value="KAL1532228.1"/>
    <property type="molecule type" value="Genomic_DNA"/>
</dbReference>
<feature type="region of interest" description="Disordered" evidence="2">
    <location>
        <begin position="23"/>
        <end position="69"/>
    </location>
</feature>
<keyword evidence="1" id="KW-0175">Coiled coil</keyword>
<organism evidence="3 4">
    <name type="scientific">Salvia divinorum</name>
    <name type="common">Maria pastora</name>
    <name type="synonym">Diviner's sage</name>
    <dbReference type="NCBI Taxonomy" id="28513"/>
    <lineage>
        <taxon>Eukaryota</taxon>
        <taxon>Viridiplantae</taxon>
        <taxon>Streptophyta</taxon>
        <taxon>Embryophyta</taxon>
        <taxon>Tracheophyta</taxon>
        <taxon>Spermatophyta</taxon>
        <taxon>Magnoliopsida</taxon>
        <taxon>eudicotyledons</taxon>
        <taxon>Gunneridae</taxon>
        <taxon>Pentapetalae</taxon>
        <taxon>asterids</taxon>
        <taxon>lamiids</taxon>
        <taxon>Lamiales</taxon>
        <taxon>Lamiaceae</taxon>
        <taxon>Nepetoideae</taxon>
        <taxon>Mentheae</taxon>
        <taxon>Salviinae</taxon>
        <taxon>Salvia</taxon>
        <taxon>Salvia subgen. Calosphace</taxon>
    </lineage>
</organism>
<feature type="coiled-coil region" evidence="1">
    <location>
        <begin position="98"/>
        <end position="143"/>
    </location>
</feature>
<feature type="compositionally biased region" description="Pro residues" evidence="2">
    <location>
        <begin position="42"/>
        <end position="54"/>
    </location>
</feature>
<comment type="caution">
    <text evidence="3">The sequence shown here is derived from an EMBL/GenBank/DDBJ whole genome shotgun (WGS) entry which is preliminary data.</text>
</comment>
<keyword evidence="4" id="KW-1185">Reference proteome</keyword>
<dbReference type="InterPro" id="IPR016024">
    <property type="entry name" value="ARM-type_fold"/>
</dbReference>
<accession>A0ABD1FK49</accession>
<reference evidence="3 4" key="1">
    <citation type="submission" date="2024-06" db="EMBL/GenBank/DDBJ databases">
        <title>A chromosome level genome sequence of Diviner's sage (Salvia divinorum).</title>
        <authorList>
            <person name="Ford S.A."/>
            <person name="Ro D.-K."/>
            <person name="Ness R.W."/>
            <person name="Phillips M.A."/>
        </authorList>
    </citation>
    <scope>NUCLEOTIDE SEQUENCE [LARGE SCALE GENOMIC DNA]</scope>
    <source>
        <strain evidence="3">SAF-2024a</strain>
        <tissue evidence="3">Leaf</tissue>
    </source>
</reference>
<protein>
    <submittedName>
        <fullName evidence="3">Protein SENSITIVE TO UV 2-like</fullName>
    </submittedName>
</protein>
<dbReference type="SUPFAM" id="SSF48371">
    <property type="entry name" value="ARM repeat"/>
    <property type="match status" value="1"/>
</dbReference>
<evidence type="ECO:0000313" key="4">
    <source>
        <dbReference type="Proteomes" id="UP001567538"/>
    </source>
</evidence>
<dbReference type="Gene3D" id="1.25.10.10">
    <property type="entry name" value="Leucine-rich Repeat Variant"/>
    <property type="match status" value="1"/>
</dbReference>